<evidence type="ECO:0000313" key="14">
    <source>
        <dbReference type="Proteomes" id="UP000192257"/>
    </source>
</evidence>
<dbReference type="EMBL" id="NBCO01000004">
    <property type="protein sequence ID" value="ORC92340.1"/>
    <property type="molecule type" value="Genomic_DNA"/>
</dbReference>
<evidence type="ECO:0000256" key="8">
    <source>
        <dbReference type="ARBA" id="ARBA00037630"/>
    </source>
</evidence>
<keyword evidence="14" id="KW-1185">Reference proteome</keyword>
<feature type="region of interest" description="Disordered" evidence="11">
    <location>
        <begin position="103"/>
        <end position="185"/>
    </location>
</feature>
<accession>A0A1X0P7D8</accession>
<reference evidence="13 14" key="1">
    <citation type="submission" date="2017-03" db="EMBL/GenBank/DDBJ databases">
        <title>An alternative strategy for trypanosome survival in the mammalian bloodstream revealed through genome and transcriptome analysis of the ubiquitous bovine parasite Trypanosoma (Megatrypanum) theileri.</title>
        <authorList>
            <person name="Kelly S."/>
            <person name="Ivens A."/>
            <person name="Mott A."/>
            <person name="O'Neill E."/>
            <person name="Emms D."/>
            <person name="Macleod O."/>
            <person name="Voorheis P."/>
            <person name="Matthews J."/>
            <person name="Matthews K."/>
            <person name="Carrington M."/>
        </authorList>
    </citation>
    <scope>NUCLEOTIDE SEQUENCE [LARGE SCALE GENOMIC DNA]</scope>
    <source>
        <strain evidence="13">Edinburgh</strain>
    </source>
</reference>
<keyword evidence="7" id="KW-0788">Thiol protease</keyword>
<dbReference type="GO" id="GO:1990380">
    <property type="term" value="F:K48-linked deubiquitinase activity"/>
    <property type="evidence" value="ECO:0007669"/>
    <property type="project" value="InterPro"/>
</dbReference>
<evidence type="ECO:0000256" key="5">
    <source>
        <dbReference type="ARBA" id="ARBA00022786"/>
    </source>
</evidence>
<dbReference type="OrthoDB" id="10263628at2759"/>
<name>A0A1X0P7D8_9TRYP</name>
<dbReference type="EC" id="3.4.19.12" evidence="3"/>
<feature type="compositionally biased region" description="Basic and acidic residues" evidence="11">
    <location>
        <begin position="130"/>
        <end position="152"/>
    </location>
</feature>
<comment type="caution">
    <text evidence="13">The sequence shown here is derived from an EMBL/GenBank/DDBJ whole genome shotgun (WGS) entry which is preliminary data.</text>
</comment>
<evidence type="ECO:0000256" key="2">
    <source>
        <dbReference type="ARBA" id="ARBA00011074"/>
    </source>
</evidence>
<gene>
    <name evidence="13" type="ORF">TM35_000045540</name>
</gene>
<dbReference type="AlphaFoldDB" id="A0A1X0P7D8"/>
<dbReference type="GO" id="GO:0006508">
    <property type="term" value="P:proteolysis"/>
    <property type="evidence" value="ECO:0007669"/>
    <property type="project" value="UniProtKB-KW"/>
</dbReference>
<organism evidence="13 14">
    <name type="scientific">Trypanosoma theileri</name>
    <dbReference type="NCBI Taxonomy" id="67003"/>
    <lineage>
        <taxon>Eukaryota</taxon>
        <taxon>Discoba</taxon>
        <taxon>Euglenozoa</taxon>
        <taxon>Kinetoplastea</taxon>
        <taxon>Metakinetoplastina</taxon>
        <taxon>Trypanosomatida</taxon>
        <taxon>Trypanosomatidae</taxon>
        <taxon>Trypanosoma</taxon>
    </lineage>
</organism>
<evidence type="ECO:0000256" key="9">
    <source>
        <dbReference type="ARBA" id="ARBA00039781"/>
    </source>
</evidence>
<dbReference type="InterPro" id="IPR059022">
    <property type="entry name" value="MINDY4_N"/>
</dbReference>
<evidence type="ECO:0000259" key="12">
    <source>
        <dbReference type="SMART" id="SM01174"/>
    </source>
</evidence>
<dbReference type="VEuPathDB" id="TriTrypDB:TM35_000045540"/>
<evidence type="ECO:0000256" key="11">
    <source>
        <dbReference type="SAM" id="MobiDB-lite"/>
    </source>
</evidence>
<dbReference type="SMART" id="SM01174">
    <property type="entry name" value="DUF4205"/>
    <property type="match status" value="1"/>
</dbReference>
<dbReference type="GeneID" id="39982528"/>
<evidence type="ECO:0000256" key="10">
    <source>
        <dbReference type="ARBA" id="ARBA00041360"/>
    </source>
</evidence>
<keyword evidence="6" id="KW-0378">Hydrolase</keyword>
<dbReference type="Pfam" id="PF26038">
    <property type="entry name" value="Dimer_MINDY4_N"/>
    <property type="match status" value="1"/>
</dbReference>
<dbReference type="GO" id="GO:0071108">
    <property type="term" value="P:protein K48-linked deubiquitination"/>
    <property type="evidence" value="ECO:0007669"/>
    <property type="project" value="InterPro"/>
</dbReference>
<keyword evidence="5" id="KW-0833">Ubl conjugation pathway</keyword>
<sequence length="521" mass="58618">MPPKKELSSSVHQMPHERQVELLSEALLREYMHKRKFAETLRAFDEENPRDSDTISSRALMSDLMALKPETQRLLKADGVETIMEMLCYLRVKRRLELEELKRQASVEPPPTPEKAKKKSKDKKKSSTKHSSEGSLRHERSKHDNSGREKKSLSSNRSSNSDSSSESEVASDRGSSGSFDHKRDSSVGRGLARSIIKLLCGENEIPTSFLKQGFVFDEDVEYGLIEWDRGPEGIIAVVQAYICAFFFKGGFVDIKRHQQQCLQRALMTLLSSAQPDPSHVCLVNGSIRENEVNNDLKHLILWRDFATAEDIEQKLHSVLEDWMEPRGSGVFCFFLSVLLSRGIKKVATTMSSANGQLINSEGCCSSDVAKILLHGEEDTTSSSYLLQELTMGGSTVGMSCGYVSTGQDDTSLNEVGAKTPRYPVWVVHHQSRFAVLFLKRDTRRQFEQNERMGMPAFCDIFFYEPGAPKRDERFLSVSSTAQSPEVGGSNEENSSFLYAAVRKIPLWCDGEIDWNGFKPVF</sequence>
<evidence type="ECO:0000256" key="4">
    <source>
        <dbReference type="ARBA" id="ARBA00022670"/>
    </source>
</evidence>
<dbReference type="Proteomes" id="UP000192257">
    <property type="component" value="Unassembled WGS sequence"/>
</dbReference>
<dbReference type="PANTHER" id="PTHR12473:SF8">
    <property type="entry name" value="UBIQUITIN CARBOXYL-TERMINAL HYDROLASE MINDY-4-RELATED"/>
    <property type="match status" value="1"/>
</dbReference>
<evidence type="ECO:0000256" key="3">
    <source>
        <dbReference type="ARBA" id="ARBA00012759"/>
    </source>
</evidence>
<comment type="function">
    <text evidence="8">Probable hydrolase that can remove 'Lys-48'-linked conjugated ubiquitin from proteins.</text>
</comment>
<proteinExistence type="inferred from homology"/>
<protein>
    <recommendedName>
        <fullName evidence="9">Probable ubiquitin carboxyl-terminal hydrolase MINDY-4</fullName>
        <ecNumber evidence="3">3.4.19.12</ecNumber>
    </recommendedName>
    <alternativeName>
        <fullName evidence="10">Probable deubiquitinating enzyme MINDY-4</fullName>
    </alternativeName>
</protein>
<dbReference type="RefSeq" id="XP_028886406.1">
    <property type="nucleotide sequence ID" value="XM_029022748.1"/>
</dbReference>
<dbReference type="InterPro" id="IPR025257">
    <property type="entry name" value="MINDY-3/4_CD"/>
</dbReference>
<feature type="compositionally biased region" description="Low complexity" evidence="11">
    <location>
        <begin position="153"/>
        <end position="176"/>
    </location>
</feature>
<dbReference type="PANTHER" id="PTHR12473">
    <property type="entry name" value="UBIQUITIN CARBOXYL-TERMINAL HYDROLASE MINDY-4-RELATED"/>
    <property type="match status" value="1"/>
</dbReference>
<comment type="similarity">
    <text evidence="2">Belongs to the MINDY deubiquitinase family. FAM188 subfamily.</text>
</comment>
<feature type="domain" description="Deubiquitinating enzyme MINDY-3/4 conserved" evidence="12">
    <location>
        <begin position="196"/>
        <end position="516"/>
    </location>
</feature>
<evidence type="ECO:0000256" key="6">
    <source>
        <dbReference type="ARBA" id="ARBA00022801"/>
    </source>
</evidence>
<comment type="catalytic activity">
    <reaction evidence="1">
        <text>Thiol-dependent hydrolysis of ester, thioester, amide, peptide and isopeptide bonds formed by the C-terminal Gly of ubiquitin (a 76-residue protein attached to proteins as an intracellular targeting signal).</text>
        <dbReference type="EC" id="3.4.19.12"/>
    </reaction>
</comment>
<dbReference type="Pfam" id="PF13898">
    <property type="entry name" value="MINDY-3_4_CD"/>
    <property type="match status" value="1"/>
</dbReference>
<evidence type="ECO:0000256" key="1">
    <source>
        <dbReference type="ARBA" id="ARBA00000707"/>
    </source>
</evidence>
<feature type="compositionally biased region" description="Basic residues" evidence="11">
    <location>
        <begin position="116"/>
        <end position="128"/>
    </location>
</feature>
<evidence type="ECO:0000313" key="13">
    <source>
        <dbReference type="EMBL" id="ORC92340.1"/>
    </source>
</evidence>
<dbReference type="GO" id="GO:0004843">
    <property type="term" value="F:cysteine-type deubiquitinase activity"/>
    <property type="evidence" value="ECO:0007669"/>
    <property type="project" value="UniProtKB-EC"/>
</dbReference>
<evidence type="ECO:0000256" key="7">
    <source>
        <dbReference type="ARBA" id="ARBA00022807"/>
    </source>
</evidence>
<dbReference type="InterPro" id="IPR039785">
    <property type="entry name" value="MINY3/4"/>
</dbReference>
<keyword evidence="4" id="KW-0645">Protease</keyword>